<keyword evidence="7" id="KW-1185">Reference proteome</keyword>
<dbReference type="PANTHER" id="PTHR10997">
    <property type="entry name" value="IMPORTIN-7, 8, 11"/>
    <property type="match status" value="1"/>
</dbReference>
<evidence type="ECO:0000313" key="6">
    <source>
        <dbReference type="EMBL" id="KAK5530545.1"/>
    </source>
</evidence>
<comment type="caution">
    <text evidence="6">The sequence shown here is derived from an EMBL/GenBank/DDBJ whole genome shotgun (WGS) entry which is preliminary data.</text>
</comment>
<evidence type="ECO:0000256" key="3">
    <source>
        <dbReference type="ARBA" id="ARBA00022448"/>
    </source>
</evidence>
<comment type="similarity">
    <text evidence="2">Belongs to the importin beta family.</text>
</comment>
<dbReference type="PROSITE" id="PS50166">
    <property type="entry name" value="IMPORTIN_B_NT"/>
    <property type="match status" value="1"/>
</dbReference>
<evidence type="ECO:0000256" key="4">
    <source>
        <dbReference type="ARBA" id="ARBA00023242"/>
    </source>
</evidence>
<evidence type="ECO:0000256" key="2">
    <source>
        <dbReference type="ARBA" id="ARBA00007991"/>
    </source>
</evidence>
<reference evidence="6 7" key="1">
    <citation type="submission" date="2023-06" db="EMBL/GenBank/DDBJ databases">
        <title>Black Yeasts Isolated from many extreme environments.</title>
        <authorList>
            <person name="Coleine C."/>
            <person name="Stajich J.E."/>
            <person name="Selbmann L."/>
        </authorList>
    </citation>
    <scope>NUCLEOTIDE SEQUENCE [LARGE SCALE GENOMIC DNA]</scope>
    <source>
        <strain evidence="6 7">CCFEE 5887</strain>
    </source>
</reference>
<dbReference type="SUPFAM" id="SSF48371">
    <property type="entry name" value="ARM repeat"/>
    <property type="match status" value="1"/>
</dbReference>
<dbReference type="FunFam" id="1.25.10.10:FF:000362">
    <property type="entry name" value="Importin 11, putative"/>
    <property type="match status" value="1"/>
</dbReference>
<evidence type="ECO:0000256" key="1">
    <source>
        <dbReference type="ARBA" id="ARBA00004123"/>
    </source>
</evidence>
<gene>
    <name evidence="6" type="ORF">LTR25_009123</name>
</gene>
<dbReference type="PANTHER" id="PTHR10997:SF7">
    <property type="entry name" value="IMPORTIN-11"/>
    <property type="match status" value="1"/>
</dbReference>
<protein>
    <recommendedName>
        <fullName evidence="5">Importin N-terminal domain-containing protein</fullName>
    </recommendedName>
</protein>
<dbReference type="GO" id="GO:0006606">
    <property type="term" value="P:protein import into nucleus"/>
    <property type="evidence" value="ECO:0007669"/>
    <property type="project" value="TreeGrafter"/>
</dbReference>
<dbReference type="Proteomes" id="UP001345827">
    <property type="component" value="Unassembled WGS sequence"/>
</dbReference>
<accession>A0AAV9PXE3</accession>
<dbReference type="EMBL" id="JAXLQG010000019">
    <property type="protein sequence ID" value="KAK5530545.1"/>
    <property type="molecule type" value="Genomic_DNA"/>
</dbReference>
<name>A0AAV9PXE3_9PEZI</name>
<dbReference type="Pfam" id="PF03810">
    <property type="entry name" value="IBN_N"/>
    <property type="match status" value="1"/>
</dbReference>
<dbReference type="InterPro" id="IPR001494">
    <property type="entry name" value="Importin-beta_N"/>
</dbReference>
<keyword evidence="4" id="KW-0539">Nucleus</keyword>
<dbReference type="InterPro" id="IPR016024">
    <property type="entry name" value="ARM-type_fold"/>
</dbReference>
<sequence>MDHGPHLQKEEAVSDEKVLISSSNLYAWLKIAVKMPSFTIEAEGETNPLSKQLVISTLVSASQPTAQGLKVATQQLGNWEKTPGYYVLLQDIYSDLSLNQEVRFQAIIQLKNGIDKYWRKTATHAIDKNEKQQIKSKSIEAGVREPVTTLALQNALMLAKIVRYEFPHDWPEVIQIMIQYLQSAGQNDLHTSNILTITLQVIKELASGRLQRTKKSLQQVSSELLRVLGTLYVNLVLRWQSSPKDLELESARNSHSALKTLRRLLVVGFESPHREADVTQFWALLQSHQDSFWVAFSQNEASDLKTMLTKHLLQLSKLYLDMARNHPASFVLLGCTDILNRSWSIISQTDAKAALQGNFDWAVYRNGDDNEESPFEKLSLKALLLFRACCKMVFNPVQTFRYQTPQDKVDRKDAVDFVKNSVLTEGFVMQLMEILVTQYFVLRPSDLRDWEQEPDEWERREEEIADAWEFSIRSCSEKLFLDLVINFKELLVPRLLDVFHQYAVTTNTNVLLKDSLYSAIGIAAACLEDVLDFNSFLRTTLVTEVQMNQPNYNLLRRRTAILLGQWVPIKPEIIDRIAVYQIFTHLLASGEQLNDQVVRVTAGRQLRLVLEPFEFKIADFQPYAEPLLKSLMSLIAETELSETKMALLETVRVAVTKLDGHIEPYAQDIMSMLPPLWADSGEEHLMKQAILSMITAIVNSLGQKSLSYHAAIIPIIHDSVQPESDAIVYLLEEALDLWSAILQQTPSDQASSDLLALSHSLLPLLGIGSELLRQIFEIVESYTILSPTTVLAPQFLTPLLTSMKELLSMLSSSRTRDASLAPHVLENLVATISTEGHSNLDPHQALTHILESMLNTGYLSTLLTLLKEAHEYHENPRPNRRPPDIIGPGETALFTLLSRIALLSPDQYVQAVIATNVNSSSSTTPTHWLLSEWLQSIDSVGDVLRKKLQVLALTNLLTATTPPFPGLMLENLQSLLTVWTDVTVELGQEAADESEGDYLWHNRPGSVPEWPDATPEDGRKRAISNADPIYTINIRHFIASRLRLMMERAGGPQAFEHEWLTRIDSVVLKAFVELKLL</sequence>
<proteinExistence type="inferred from homology"/>
<evidence type="ECO:0000313" key="7">
    <source>
        <dbReference type="Proteomes" id="UP001345827"/>
    </source>
</evidence>
<dbReference type="Pfam" id="PF25758">
    <property type="entry name" value="TPR_IPO11"/>
    <property type="match status" value="1"/>
</dbReference>
<feature type="domain" description="Importin N-terminal" evidence="5">
    <location>
        <begin position="72"/>
        <end position="144"/>
    </location>
</feature>
<comment type="subcellular location">
    <subcellularLocation>
        <location evidence="1">Nucleus</location>
    </subcellularLocation>
</comment>
<organism evidence="6 7">
    <name type="scientific">Vermiconidia calcicola</name>
    <dbReference type="NCBI Taxonomy" id="1690605"/>
    <lineage>
        <taxon>Eukaryota</taxon>
        <taxon>Fungi</taxon>
        <taxon>Dikarya</taxon>
        <taxon>Ascomycota</taxon>
        <taxon>Pezizomycotina</taxon>
        <taxon>Dothideomycetes</taxon>
        <taxon>Dothideomycetidae</taxon>
        <taxon>Mycosphaerellales</taxon>
        <taxon>Extremaceae</taxon>
        <taxon>Vermiconidia</taxon>
    </lineage>
</organism>
<dbReference type="GO" id="GO:0031267">
    <property type="term" value="F:small GTPase binding"/>
    <property type="evidence" value="ECO:0007669"/>
    <property type="project" value="InterPro"/>
</dbReference>
<dbReference type="InterPro" id="IPR058669">
    <property type="entry name" value="TPR_IPO7/11-like"/>
</dbReference>
<keyword evidence="3" id="KW-0813">Transport</keyword>
<dbReference type="GO" id="GO:0005635">
    <property type="term" value="C:nuclear envelope"/>
    <property type="evidence" value="ECO:0007669"/>
    <property type="project" value="TreeGrafter"/>
</dbReference>
<dbReference type="AlphaFoldDB" id="A0AAV9PXE3"/>
<dbReference type="SMART" id="SM00913">
    <property type="entry name" value="IBN_N"/>
    <property type="match status" value="1"/>
</dbReference>
<dbReference type="InterPro" id="IPR011989">
    <property type="entry name" value="ARM-like"/>
</dbReference>
<dbReference type="GO" id="GO:0005829">
    <property type="term" value="C:cytosol"/>
    <property type="evidence" value="ECO:0007669"/>
    <property type="project" value="TreeGrafter"/>
</dbReference>
<dbReference type="Gene3D" id="1.25.10.10">
    <property type="entry name" value="Leucine-rich Repeat Variant"/>
    <property type="match status" value="1"/>
</dbReference>
<evidence type="ECO:0000259" key="5">
    <source>
        <dbReference type="PROSITE" id="PS50166"/>
    </source>
</evidence>